<dbReference type="AlphaFoldDB" id="A0A2S8GPJ4"/>
<organism evidence="2 3">
    <name type="scientific">Blastopirellula marina</name>
    <dbReference type="NCBI Taxonomy" id="124"/>
    <lineage>
        <taxon>Bacteria</taxon>
        <taxon>Pseudomonadati</taxon>
        <taxon>Planctomycetota</taxon>
        <taxon>Planctomycetia</taxon>
        <taxon>Pirellulales</taxon>
        <taxon>Pirellulaceae</taxon>
        <taxon>Blastopirellula</taxon>
    </lineage>
</organism>
<evidence type="ECO:0000313" key="3">
    <source>
        <dbReference type="Proteomes" id="UP000237819"/>
    </source>
</evidence>
<feature type="transmembrane region" description="Helical" evidence="1">
    <location>
        <begin position="9"/>
        <end position="34"/>
    </location>
</feature>
<sequence length="182" mass="19494">MKVDSTTRFWLASFAVGSAMTAFAVVGMIAGTSWQQPTLHIPVSASTAATSETLCAATGRVDEEMEGLFTLDSLTGDLQCAVMNSQTMRFGGLFRTNVLNDLGIDATKKPSYMLLTGNASFRASSGNARPADTVCYVIDTSTGRFAAYTFAWTRAVSQRGAPQQGQLNLLDRGTARNVMIRN</sequence>
<evidence type="ECO:0000313" key="2">
    <source>
        <dbReference type="EMBL" id="PQO46345.1"/>
    </source>
</evidence>
<reference evidence="2 3" key="1">
    <citation type="submission" date="2018-02" db="EMBL/GenBank/DDBJ databases">
        <title>Comparative genomes isolates from brazilian mangrove.</title>
        <authorList>
            <person name="Araujo J.E."/>
            <person name="Taketani R.G."/>
            <person name="Silva M.C.P."/>
            <person name="Loureco M.V."/>
            <person name="Andreote F.D."/>
        </authorList>
    </citation>
    <scope>NUCLEOTIDE SEQUENCE [LARGE SCALE GENOMIC DNA]</scope>
    <source>
        <strain evidence="2 3">Nap-Phe MGV</strain>
    </source>
</reference>
<keyword evidence="1" id="KW-0812">Transmembrane</keyword>
<evidence type="ECO:0000256" key="1">
    <source>
        <dbReference type="SAM" id="Phobius"/>
    </source>
</evidence>
<comment type="caution">
    <text evidence="2">The sequence shown here is derived from an EMBL/GenBank/DDBJ whole genome shotgun (WGS) entry which is preliminary data.</text>
</comment>
<proteinExistence type="predicted"/>
<protein>
    <submittedName>
        <fullName evidence="2">Uncharacterized protein</fullName>
    </submittedName>
</protein>
<keyword evidence="1" id="KW-0472">Membrane</keyword>
<dbReference type="EMBL" id="PUHZ01000010">
    <property type="protein sequence ID" value="PQO46345.1"/>
    <property type="molecule type" value="Genomic_DNA"/>
</dbReference>
<gene>
    <name evidence="2" type="ORF">C5Y93_10205</name>
</gene>
<keyword evidence="1" id="KW-1133">Transmembrane helix</keyword>
<accession>A0A2S8GPJ4</accession>
<name>A0A2S8GPJ4_9BACT</name>
<dbReference type="Proteomes" id="UP000237819">
    <property type="component" value="Unassembled WGS sequence"/>
</dbReference>